<sequence length="101" mass="10519">MELSAEYVGPGGEPQRLRASCEPAGDADRLRGLSSGVAHMKELVAEFFGALARRDAQGGAAEAAATADDALDGDEDDAEDENNTDNRTNLLGSSAKRLKPS</sequence>
<reference evidence="2" key="1">
    <citation type="submission" date="2025-08" db="UniProtKB">
        <authorList>
            <consortium name="Ensembl"/>
        </authorList>
    </citation>
    <scope>IDENTIFICATION</scope>
</reference>
<dbReference type="GeneTree" id="ENSGT00490000044274"/>
<proteinExistence type="predicted"/>
<accession>A0A8C5NUN2</accession>
<evidence type="ECO:0000313" key="3">
    <source>
        <dbReference type="Proteomes" id="UP000694385"/>
    </source>
</evidence>
<dbReference type="AlphaFoldDB" id="A0A8C5NUN2"/>
<dbReference type="Proteomes" id="UP000694385">
    <property type="component" value="Unassembled WGS sequence"/>
</dbReference>
<dbReference type="Pfam" id="PF15387">
    <property type="entry name" value="DUF4611"/>
    <property type="match status" value="1"/>
</dbReference>
<reference evidence="2" key="2">
    <citation type="submission" date="2025-09" db="UniProtKB">
        <authorList>
            <consortium name="Ensembl"/>
        </authorList>
    </citation>
    <scope>IDENTIFICATION</scope>
</reference>
<feature type="compositionally biased region" description="Acidic residues" evidence="1">
    <location>
        <begin position="69"/>
        <end position="83"/>
    </location>
</feature>
<dbReference type="OMA" id="KTCVDGP"/>
<feature type="compositionally biased region" description="Low complexity" evidence="1">
    <location>
        <begin position="58"/>
        <end position="68"/>
    </location>
</feature>
<feature type="region of interest" description="Disordered" evidence="1">
    <location>
        <begin position="58"/>
        <end position="101"/>
    </location>
</feature>
<dbReference type="InterPro" id="IPR027893">
    <property type="entry name" value="GON7_meta"/>
</dbReference>
<dbReference type="OrthoDB" id="8905128at2759"/>
<dbReference type="PANTHER" id="PTHR37363:SF1">
    <property type="entry name" value="EKC_KEOPS COMPLEX SUBUNIT GON7"/>
    <property type="match status" value="1"/>
</dbReference>
<name>A0A8C5NUN2_JACJA</name>
<dbReference type="RefSeq" id="XP_004649380.1">
    <property type="nucleotide sequence ID" value="XM_004649323.2"/>
</dbReference>
<organism evidence="2 3">
    <name type="scientific">Jaculus jaculus</name>
    <name type="common">Lesser Egyptian jerboa</name>
    <dbReference type="NCBI Taxonomy" id="51337"/>
    <lineage>
        <taxon>Eukaryota</taxon>
        <taxon>Metazoa</taxon>
        <taxon>Chordata</taxon>
        <taxon>Craniata</taxon>
        <taxon>Vertebrata</taxon>
        <taxon>Euteleostomi</taxon>
        <taxon>Mammalia</taxon>
        <taxon>Eutheria</taxon>
        <taxon>Euarchontoglires</taxon>
        <taxon>Glires</taxon>
        <taxon>Rodentia</taxon>
        <taxon>Myomorpha</taxon>
        <taxon>Dipodoidea</taxon>
        <taxon>Dipodidae</taxon>
        <taxon>Dipodinae</taxon>
        <taxon>Jaculus</taxon>
    </lineage>
</organism>
<evidence type="ECO:0000313" key="2">
    <source>
        <dbReference type="Ensembl" id="ENSJJAP00000001659.1"/>
    </source>
</evidence>
<dbReference type="GO" id="GO:0005829">
    <property type="term" value="C:cytosol"/>
    <property type="evidence" value="ECO:0007669"/>
    <property type="project" value="Ensembl"/>
</dbReference>
<dbReference type="GO" id="GO:0005654">
    <property type="term" value="C:nucleoplasm"/>
    <property type="evidence" value="ECO:0007669"/>
    <property type="project" value="Ensembl"/>
</dbReference>
<dbReference type="GO" id="GO:0000408">
    <property type="term" value="C:EKC/KEOPS complex"/>
    <property type="evidence" value="ECO:0007669"/>
    <property type="project" value="Ensembl"/>
</dbReference>
<dbReference type="CTD" id="84520"/>
<keyword evidence="3" id="KW-1185">Reference proteome</keyword>
<feature type="region of interest" description="Disordered" evidence="1">
    <location>
        <begin position="1"/>
        <end position="25"/>
    </location>
</feature>
<dbReference type="GO" id="GO:0005730">
    <property type="term" value="C:nucleolus"/>
    <property type="evidence" value="ECO:0007669"/>
    <property type="project" value="Ensembl"/>
</dbReference>
<evidence type="ECO:0000256" key="1">
    <source>
        <dbReference type="SAM" id="MobiDB-lite"/>
    </source>
</evidence>
<gene>
    <name evidence="2" type="primary">Gon7</name>
</gene>
<dbReference type="GO" id="GO:0002949">
    <property type="term" value="P:tRNA threonylcarbamoyladenosine modification"/>
    <property type="evidence" value="ECO:0007669"/>
    <property type="project" value="Ensembl"/>
</dbReference>
<dbReference type="Ensembl" id="ENSJJAT00000002659.1">
    <property type="protein sequence ID" value="ENSJJAP00000001659.1"/>
    <property type="gene ID" value="ENSJJAG00000002238.1"/>
</dbReference>
<dbReference type="GeneID" id="101611044"/>
<dbReference type="PANTHER" id="PTHR37363">
    <property type="entry name" value="EKC/KEOPS COMPLEX SUBUNIT GON7"/>
    <property type="match status" value="1"/>
</dbReference>
<protein>
    <submittedName>
        <fullName evidence="2">GON7 subunit of KEOPS complex</fullName>
    </submittedName>
</protein>